<accession>A0A3D9HCJ3</accession>
<dbReference type="RefSeq" id="WP_115816232.1">
    <property type="nucleotide sequence ID" value="NZ_QRDV01000001.1"/>
</dbReference>
<dbReference type="InterPro" id="IPR007485">
    <property type="entry name" value="LPS_assembly_LptE"/>
</dbReference>
<evidence type="ECO:0000313" key="2">
    <source>
        <dbReference type="Proteomes" id="UP000256980"/>
    </source>
</evidence>
<organism evidence="1 2">
    <name type="scientific">Winogradskyella eximia</name>
    <dbReference type="NCBI Taxonomy" id="262006"/>
    <lineage>
        <taxon>Bacteria</taxon>
        <taxon>Pseudomonadati</taxon>
        <taxon>Bacteroidota</taxon>
        <taxon>Flavobacteriia</taxon>
        <taxon>Flavobacteriales</taxon>
        <taxon>Flavobacteriaceae</taxon>
        <taxon>Winogradskyella</taxon>
    </lineage>
</organism>
<evidence type="ECO:0000313" key="1">
    <source>
        <dbReference type="EMBL" id="RED47209.1"/>
    </source>
</evidence>
<proteinExistence type="predicted"/>
<dbReference type="GO" id="GO:0019867">
    <property type="term" value="C:outer membrane"/>
    <property type="evidence" value="ECO:0007669"/>
    <property type="project" value="InterPro"/>
</dbReference>
<protein>
    <submittedName>
        <fullName evidence="1">Lipopolysaccharide assembly protein</fullName>
    </submittedName>
</protein>
<name>A0A3D9HCJ3_9FLAO</name>
<reference evidence="1 2" key="1">
    <citation type="submission" date="2018-07" db="EMBL/GenBank/DDBJ databases">
        <title>Genomic Encyclopedia of Type Strains, Phase III (KMG-III): the genomes of soil and plant-associated and newly described type strains.</title>
        <authorList>
            <person name="Whitman W."/>
        </authorList>
    </citation>
    <scope>NUCLEOTIDE SEQUENCE [LARGE SCALE GENOMIC DNA]</scope>
    <source>
        <strain evidence="1 2">CECT 7946</strain>
    </source>
</reference>
<dbReference type="GO" id="GO:0043165">
    <property type="term" value="P:Gram-negative-bacterium-type cell outer membrane assembly"/>
    <property type="evidence" value="ECO:0007669"/>
    <property type="project" value="InterPro"/>
</dbReference>
<keyword evidence="2" id="KW-1185">Reference proteome</keyword>
<gene>
    <name evidence="1" type="ORF">DFQ10_101992</name>
</gene>
<dbReference type="OrthoDB" id="9790776at2"/>
<dbReference type="PROSITE" id="PS51257">
    <property type="entry name" value="PROKAR_LIPOPROTEIN"/>
    <property type="match status" value="1"/>
</dbReference>
<dbReference type="EMBL" id="QRDV01000001">
    <property type="protein sequence ID" value="RED47209.1"/>
    <property type="molecule type" value="Genomic_DNA"/>
</dbReference>
<sequence length="175" mass="19799">MKKPNTNSLKALKYIIIFSICLTSFSCKVNYSFTGITETPETFQVNFFQNNADLIEPGLDQLFTNALQDLIVNQTSANLVNTGGEVIYEGEIVEYRISPMTATAQNTAAQNRLTISVNVRYINTKDEEKDFEKRFSFFYDYGANDQLTGSIKDAAFEEILERLTQDILNASLADW</sequence>
<dbReference type="AlphaFoldDB" id="A0A3D9HCJ3"/>
<dbReference type="Proteomes" id="UP000256980">
    <property type="component" value="Unassembled WGS sequence"/>
</dbReference>
<dbReference type="Pfam" id="PF04390">
    <property type="entry name" value="LptE"/>
    <property type="match status" value="1"/>
</dbReference>
<comment type="caution">
    <text evidence="1">The sequence shown here is derived from an EMBL/GenBank/DDBJ whole genome shotgun (WGS) entry which is preliminary data.</text>
</comment>